<dbReference type="SUPFAM" id="SSF100920">
    <property type="entry name" value="Heat shock protein 70kD (HSP70), peptide-binding domain"/>
    <property type="match status" value="1"/>
</dbReference>
<dbReference type="InterPro" id="IPR013126">
    <property type="entry name" value="Hsp_70_fam"/>
</dbReference>
<dbReference type="Pfam" id="PF00012">
    <property type="entry name" value="HSP70"/>
    <property type="match status" value="1"/>
</dbReference>
<evidence type="ECO:0000256" key="2">
    <source>
        <dbReference type="ARBA" id="ARBA00022741"/>
    </source>
</evidence>
<dbReference type="Gene3D" id="3.90.640.10">
    <property type="entry name" value="Actin, Chain A, domain 4"/>
    <property type="match status" value="1"/>
</dbReference>
<evidence type="ECO:0000256" key="5">
    <source>
        <dbReference type="ARBA" id="ARBA00048056"/>
    </source>
</evidence>
<organism evidence="7 8">
    <name type="scientific">Cudoniella acicularis</name>
    <dbReference type="NCBI Taxonomy" id="354080"/>
    <lineage>
        <taxon>Eukaryota</taxon>
        <taxon>Fungi</taxon>
        <taxon>Dikarya</taxon>
        <taxon>Ascomycota</taxon>
        <taxon>Pezizomycotina</taxon>
        <taxon>Leotiomycetes</taxon>
        <taxon>Helotiales</taxon>
        <taxon>Tricladiaceae</taxon>
        <taxon>Cudoniella</taxon>
    </lineage>
</organism>
<dbReference type="InterPro" id="IPR043129">
    <property type="entry name" value="ATPase_NBD"/>
</dbReference>
<dbReference type="EMBL" id="JAAMPI010001637">
    <property type="protein sequence ID" value="KAF4624500.1"/>
    <property type="molecule type" value="Genomic_DNA"/>
</dbReference>
<dbReference type="SUPFAM" id="SSF53067">
    <property type="entry name" value="Actin-like ATPase domain"/>
    <property type="match status" value="2"/>
</dbReference>
<keyword evidence="3 6" id="KW-0067">ATP-binding</keyword>
<keyword evidence="8" id="KW-1185">Reference proteome</keyword>
<comment type="caution">
    <text evidence="7">The sequence shown here is derived from an EMBL/GenBank/DDBJ whole genome shotgun (WGS) entry which is preliminary data.</text>
</comment>
<dbReference type="PANTHER" id="PTHR19375">
    <property type="entry name" value="HEAT SHOCK PROTEIN 70KDA"/>
    <property type="match status" value="1"/>
</dbReference>
<dbReference type="GO" id="GO:0005524">
    <property type="term" value="F:ATP binding"/>
    <property type="evidence" value="ECO:0007669"/>
    <property type="project" value="UniProtKB-KW"/>
</dbReference>
<name>A0A8H4R6T5_9HELO</name>
<evidence type="ECO:0000256" key="3">
    <source>
        <dbReference type="ARBA" id="ARBA00022840"/>
    </source>
</evidence>
<evidence type="ECO:0000313" key="8">
    <source>
        <dbReference type="Proteomes" id="UP000566819"/>
    </source>
</evidence>
<comment type="similarity">
    <text evidence="6">Belongs to the heat shock protein 70 family.</text>
</comment>
<evidence type="ECO:0000256" key="1">
    <source>
        <dbReference type="ARBA" id="ARBA00012554"/>
    </source>
</evidence>
<evidence type="ECO:0000313" key="7">
    <source>
        <dbReference type="EMBL" id="KAF4624500.1"/>
    </source>
</evidence>
<keyword evidence="4" id="KW-0143">Chaperone</keyword>
<dbReference type="GO" id="GO:0140662">
    <property type="term" value="F:ATP-dependent protein folding chaperone"/>
    <property type="evidence" value="ECO:0007669"/>
    <property type="project" value="InterPro"/>
</dbReference>
<accession>A0A8H4R6T5</accession>
<gene>
    <name evidence="7" type="ORF">G7Y89_g13669</name>
</gene>
<protein>
    <recommendedName>
        <fullName evidence="1">non-chaperonin molecular chaperone ATPase</fullName>
        <ecNumber evidence="1">3.6.4.10</ecNumber>
    </recommendedName>
</protein>
<evidence type="ECO:0000256" key="4">
    <source>
        <dbReference type="ARBA" id="ARBA00023186"/>
    </source>
</evidence>
<dbReference type="AlphaFoldDB" id="A0A8H4R6T5"/>
<dbReference type="Gene3D" id="3.30.420.40">
    <property type="match status" value="2"/>
</dbReference>
<keyword evidence="2 6" id="KW-0547">Nucleotide-binding</keyword>
<dbReference type="Gene3D" id="3.30.30.30">
    <property type="match status" value="1"/>
</dbReference>
<reference evidence="7 8" key="1">
    <citation type="submission" date="2020-03" db="EMBL/GenBank/DDBJ databases">
        <title>Draft Genome Sequence of Cudoniella acicularis.</title>
        <authorList>
            <person name="Buettner E."/>
            <person name="Kellner H."/>
        </authorList>
    </citation>
    <scope>NUCLEOTIDE SEQUENCE [LARGE SCALE GENOMIC DNA]</scope>
    <source>
        <strain evidence="7 8">DSM 108380</strain>
    </source>
</reference>
<evidence type="ECO:0000256" key="6">
    <source>
        <dbReference type="RuleBase" id="RU003322"/>
    </source>
</evidence>
<dbReference type="Gene3D" id="2.60.34.10">
    <property type="entry name" value="Substrate Binding Domain Of DNAk, Chain A, domain 1"/>
    <property type="match status" value="1"/>
</dbReference>
<sequence length="605" mass="68215">MNMHIPMMVILAIEFGETHSRVGMFINGTAHIFTNNRGENFTSNYVSYTDKGPVVGFPGKELAAGHPKNTIFNFRQLLGKNFSNPETQQHIKTLPYDVVMEDGRPTIKLSIKGKTKHITPEEVASEIFKELKTQAENHLSTKFQHALVTVPFYFNDIQRQQIKDAGTLAGLNVIRILNEPVVAGIAHYLDKTNQELEFIVYDLGETAFDVSVISAENGVFEVLSSVRDTHFGTRDLEDAFLNYVVEQFDERHHLNPRENFEVLEDLRTLVKQAKKELLTNPTAKITLPEMVNVPSKFLSFAQRDLVYDSLAALFFKIAQLTHQALDETASEPFDWDPYRQGTKVQKVDINGIILTGDPVYTALLHSYLENFFDGQKVLSEIPSNETIIRGAAIQADVLLSESGTSNCPPLMDVNPLSVGIEASDGTFLKVILRNTIIPTRKTIALTTARDDQAAMFFKIYEGERLVANKNNLIGMFALKGIKAAPKGVPEIELSFDFDVNYALKVSALYKKTGNQEFMVFPDRELKQEDIYRMVEEAEEKKDEDIKSLEMAVKDHQMGVEDPFGVQRWERTQLPVPVSHHWDHAPPNRLQITLLLSDPTFLALGL</sequence>
<proteinExistence type="inferred from homology"/>
<dbReference type="Proteomes" id="UP000566819">
    <property type="component" value="Unassembled WGS sequence"/>
</dbReference>
<dbReference type="FunFam" id="3.30.30.30:FF:000005">
    <property type="entry name" value="Heat shock protein ssb1"/>
    <property type="match status" value="1"/>
</dbReference>
<dbReference type="PRINTS" id="PR00301">
    <property type="entry name" value="HEATSHOCK70"/>
</dbReference>
<dbReference type="EC" id="3.6.4.10" evidence="1"/>
<dbReference type="InterPro" id="IPR029047">
    <property type="entry name" value="HSP70_peptide-bd_sf"/>
</dbReference>
<dbReference type="OrthoDB" id="3548825at2759"/>
<comment type="catalytic activity">
    <reaction evidence="5">
        <text>ATP + H2O = ADP + phosphate + H(+)</text>
        <dbReference type="Rhea" id="RHEA:13065"/>
        <dbReference type="ChEBI" id="CHEBI:15377"/>
        <dbReference type="ChEBI" id="CHEBI:15378"/>
        <dbReference type="ChEBI" id="CHEBI:30616"/>
        <dbReference type="ChEBI" id="CHEBI:43474"/>
        <dbReference type="ChEBI" id="CHEBI:456216"/>
        <dbReference type="EC" id="3.6.4.10"/>
    </reaction>
</comment>